<protein>
    <submittedName>
        <fullName evidence="1">AAA family ATPase</fullName>
    </submittedName>
</protein>
<dbReference type="Gene3D" id="3.40.50.300">
    <property type="entry name" value="P-loop containing nucleotide triphosphate hydrolases"/>
    <property type="match status" value="1"/>
</dbReference>
<dbReference type="SUPFAM" id="SSF52540">
    <property type="entry name" value="P-loop containing nucleoside triphosphate hydrolases"/>
    <property type="match status" value="1"/>
</dbReference>
<gene>
    <name evidence="1" type="ORF">HA254_04080</name>
</gene>
<evidence type="ECO:0000313" key="2">
    <source>
        <dbReference type="Proteomes" id="UP000565078"/>
    </source>
</evidence>
<sequence>MAAKTIATGQKTVKKIPATGNAEINIKNAEKDSRSHFLAGPSPTIIVSGFAGSGKSSLADSLGKELGIRVIHASSILREMAAKGVKALENATPRKIQDWWESSEARDFMKRRQQDGSLDRALDEKLMQIAKAGNVILDSWTMSYLYEGRAFRIWLNANAQVRAKRVSDRDRLDYSEVLAKVQARDADTKALYQRLYNFTMGGQLERFDLVIDTDALSQKEVLDKAIGALGGNGFGQG</sequence>
<name>A0A7J4IWB5_9ARCH</name>
<comment type="caution">
    <text evidence="1">The sequence shown here is derived from an EMBL/GenBank/DDBJ whole genome shotgun (WGS) entry which is preliminary data.</text>
</comment>
<evidence type="ECO:0000313" key="1">
    <source>
        <dbReference type="EMBL" id="HIH09823.1"/>
    </source>
</evidence>
<dbReference type="Proteomes" id="UP000565078">
    <property type="component" value="Unassembled WGS sequence"/>
</dbReference>
<proteinExistence type="predicted"/>
<reference evidence="2" key="1">
    <citation type="journal article" date="2020" name="bioRxiv">
        <title>A rank-normalized archaeal taxonomy based on genome phylogeny resolves widespread incomplete and uneven classifications.</title>
        <authorList>
            <person name="Rinke C."/>
            <person name="Chuvochina M."/>
            <person name="Mussig A.J."/>
            <person name="Chaumeil P.-A."/>
            <person name="Waite D.W."/>
            <person name="Whitman W.B."/>
            <person name="Parks D.H."/>
            <person name="Hugenholtz P."/>
        </authorList>
    </citation>
    <scope>NUCLEOTIDE SEQUENCE [LARGE SCALE GENOMIC DNA]</scope>
</reference>
<organism evidence="1 2">
    <name type="scientific">Candidatus Iainarchaeum sp</name>
    <dbReference type="NCBI Taxonomy" id="3101447"/>
    <lineage>
        <taxon>Archaea</taxon>
        <taxon>Candidatus Iainarchaeota</taxon>
        <taxon>Candidatus Iainarchaeia</taxon>
        <taxon>Candidatus Iainarchaeales</taxon>
        <taxon>Candidatus Iainarchaeaceae</taxon>
        <taxon>Candidatus Iainarchaeum</taxon>
    </lineage>
</organism>
<accession>A0A7J4IWB5</accession>
<dbReference type="Pfam" id="PF13189">
    <property type="entry name" value="Cytidylate_kin2"/>
    <property type="match status" value="1"/>
</dbReference>
<dbReference type="InterPro" id="IPR027417">
    <property type="entry name" value="P-loop_NTPase"/>
</dbReference>
<dbReference type="AlphaFoldDB" id="A0A7J4IWB5"/>
<dbReference type="EMBL" id="DUGC01000062">
    <property type="protein sequence ID" value="HIH09823.1"/>
    <property type="molecule type" value="Genomic_DNA"/>
</dbReference>